<feature type="compositionally biased region" description="Polar residues" evidence="2">
    <location>
        <begin position="1651"/>
        <end position="1661"/>
    </location>
</feature>
<feature type="region of interest" description="Disordered" evidence="2">
    <location>
        <begin position="675"/>
        <end position="719"/>
    </location>
</feature>
<dbReference type="GeneID" id="107265188"/>
<feature type="coiled-coil region" evidence="1">
    <location>
        <begin position="860"/>
        <end position="922"/>
    </location>
</feature>
<feature type="region of interest" description="Disordered" evidence="2">
    <location>
        <begin position="1465"/>
        <end position="1491"/>
    </location>
</feature>
<feature type="compositionally biased region" description="Polar residues" evidence="2">
    <location>
        <begin position="50"/>
        <end position="65"/>
    </location>
</feature>
<feature type="region of interest" description="Disordered" evidence="2">
    <location>
        <begin position="1187"/>
        <end position="1413"/>
    </location>
</feature>
<feature type="coiled-coil region" evidence="1">
    <location>
        <begin position="329"/>
        <end position="390"/>
    </location>
</feature>
<keyword evidence="1" id="KW-0175">Coiled coil</keyword>
<name>A0AAJ7BMS2_CEPCN</name>
<evidence type="ECO:0000313" key="3">
    <source>
        <dbReference type="Proteomes" id="UP000694920"/>
    </source>
</evidence>
<feature type="compositionally biased region" description="Pro residues" evidence="2">
    <location>
        <begin position="1698"/>
        <end position="1710"/>
    </location>
</feature>
<evidence type="ECO:0000256" key="2">
    <source>
        <dbReference type="SAM" id="MobiDB-lite"/>
    </source>
</evidence>
<reference evidence="4" key="1">
    <citation type="submission" date="2025-08" db="UniProtKB">
        <authorList>
            <consortium name="RefSeq"/>
        </authorList>
    </citation>
    <scope>IDENTIFICATION</scope>
</reference>
<dbReference type="KEGG" id="ccin:107265188"/>
<feature type="compositionally biased region" description="Basic and acidic residues" evidence="2">
    <location>
        <begin position="1467"/>
        <end position="1480"/>
    </location>
</feature>
<feature type="compositionally biased region" description="Polar residues" evidence="2">
    <location>
        <begin position="1338"/>
        <end position="1354"/>
    </location>
</feature>
<feature type="coiled-coil region" evidence="1">
    <location>
        <begin position="436"/>
        <end position="607"/>
    </location>
</feature>
<feature type="region of interest" description="Disordered" evidence="2">
    <location>
        <begin position="1650"/>
        <end position="1734"/>
    </location>
</feature>
<feature type="coiled-coil region" evidence="1">
    <location>
        <begin position="1067"/>
        <end position="1101"/>
    </location>
</feature>
<keyword evidence="3" id="KW-1185">Reference proteome</keyword>
<feature type="compositionally biased region" description="Acidic residues" evidence="2">
    <location>
        <begin position="1203"/>
        <end position="1214"/>
    </location>
</feature>
<feature type="compositionally biased region" description="Polar residues" evidence="2">
    <location>
        <begin position="1717"/>
        <end position="1734"/>
    </location>
</feature>
<feature type="region of interest" description="Disordered" evidence="2">
    <location>
        <begin position="1"/>
        <end position="68"/>
    </location>
</feature>
<organism evidence="3 4">
    <name type="scientific">Cephus cinctus</name>
    <name type="common">Wheat stem sawfly</name>
    <dbReference type="NCBI Taxonomy" id="211228"/>
    <lineage>
        <taxon>Eukaryota</taxon>
        <taxon>Metazoa</taxon>
        <taxon>Ecdysozoa</taxon>
        <taxon>Arthropoda</taxon>
        <taxon>Hexapoda</taxon>
        <taxon>Insecta</taxon>
        <taxon>Pterygota</taxon>
        <taxon>Neoptera</taxon>
        <taxon>Endopterygota</taxon>
        <taxon>Hymenoptera</taxon>
        <taxon>Cephoidea</taxon>
        <taxon>Cephidae</taxon>
        <taxon>Cephus</taxon>
    </lineage>
</organism>
<feature type="region of interest" description="Disordered" evidence="2">
    <location>
        <begin position="986"/>
        <end position="1007"/>
    </location>
</feature>
<feature type="coiled-coil region" evidence="1">
    <location>
        <begin position="1130"/>
        <end position="1164"/>
    </location>
</feature>
<feature type="compositionally biased region" description="Polar residues" evidence="2">
    <location>
        <begin position="1481"/>
        <end position="1490"/>
    </location>
</feature>
<feature type="compositionally biased region" description="Polar residues" evidence="2">
    <location>
        <begin position="28"/>
        <end position="37"/>
    </location>
</feature>
<evidence type="ECO:0000313" key="4">
    <source>
        <dbReference type="RefSeq" id="XP_015589842.1"/>
    </source>
</evidence>
<feature type="compositionally biased region" description="Polar residues" evidence="2">
    <location>
        <begin position="1605"/>
        <end position="1622"/>
    </location>
</feature>
<feature type="compositionally biased region" description="Polar residues" evidence="2">
    <location>
        <begin position="1249"/>
        <end position="1266"/>
    </location>
</feature>
<dbReference type="Proteomes" id="UP000694920">
    <property type="component" value="Unplaced"/>
</dbReference>
<feature type="compositionally biased region" description="Acidic residues" evidence="2">
    <location>
        <begin position="1238"/>
        <end position="1248"/>
    </location>
</feature>
<sequence length="1734" mass="196558">MGAGGSVPTVPTDVRSIEPPPLPPPFITNGQQTTRISGASVDESQDRSTSRSSTVDLGGPQSQGPSPYATLRREEWWHHRPSAPSLPNLQPQQETLLTYAAQMTGWQAAGGPGPSTTTNQDVTELTRTISHLALANQQLSTAHNMALAHLEALYVELRRLRESRKEGASFDLVEEDSKMRLDEDEDKDRRDMRVHIGRLEALIAERSSFFKDQEILQREEERNLRDRVEKLENLLIARNEEILKIKECAQESDKDDEEKIELRRRLEVAEGLLVSKNEVVEDEEKRRMRKKIEYLENLLRNLESSKNSSSRDNGVEASGPVEVQFLVKRQAASSDYEKAMAKIDDLEKQLQTERSKHTSDNFGDDLNHEYQKAVHRIHILEEELDNVKGRSESQTMKEDLERKYDLAVDRMVGLDTKLRQEEDAEESRKSREKIFEKSQNDEIVRLTNEIEKLKTDRFETQEINEKLRHDLELQKETIEKLKEDYEISKTQYEKVELNLNERTEEFKKLQEGFEFAKEETVRLLKELDAFHLEKDTAKARISSLEQDLQKSLLEKEQIKGIESQKCSRLRAQLSEEVSDKKKQIKALEDALEEIQRLKEAVKAEKKDLSPDGNVQVLEPVVEAIETSEEVPEVPEEATSNRASNMEEFKKELTLKREARQRAIAAVSSEMERLRRELDAEKEAHSETSKVLELLKSAQGGPASRSEDSERLDDSGTEEVRRLKEEVRMEKEAHEETLRRMEAQRLADTLKISDELKNNIRLQTEKIDDLQYQLECNHEGHENQISRLKEVNSKSREILKQRERQINKLKDLLAQILARLGDRSFLEISDDVRYEYDQQLDNIRNLKSLYEERLKVLNVLKDSATKELVDVKEKFEIARKKSEGLEEDLKKAEDKIDIQDTEISNLESQLGLTKADCRDLQNQMSVINSLFTQMLLSASSADMDLDRLTRLLQENHDLISDMAREEGTEAAALPKLLLDIVEQVEGRNRAQSSGSEIEKKEEDPQEENIAHNLPKVWRVLLELLSCHAVGAPAVSASSSSAPDSCYKSVDTPTGPRLVISVSKTYIRLKELILEKKHLEKEMNRMKQLNTHLESKLGEQEKRLSMVSDELSKTWNIVGRMQAQHQQLHTHEKILRYELQQKRKMLQELKQELEYCREKWESARQKNTNTEIEWRSLRREFAARKALAAQDSFNNSGESGFSDERGDDSDEEDEAVEERVRISPRRRARKESPRVPTPDTESEQPTDTELSESKTGSSITLEQRTPTPETEAEVDSEIIEVDASDPRPATPEPDCTPDSEPLNPLDRALTNVIQNLIKIDSTSGGSTSSTSRESIAMPSGSCSFRESGSANKSKSVSPKRRNSKRSAREWSPHSEPWTSWMGEFDLSTLGSKKSSKQKESYLERSSSQPPSESTSALDLEVFNAITEPVESSLEIIGQLAAPSTSNFIEVARSSSVIERFDPVTTANLEGEKDSVNLEDDPRPSNTTPTLSVFSIGPFPSPKLSQPVKSVQFSEPLVMGPSNNLFATVFGSNATDQGIVSLEEERAFKPEVTEGDNISIESTSSLETVKEFPVLTPKYEETTTKDPSDNSAKVTVVENVKVEKVENPSTSPPETVASSSATRPNRTPEEVLASRAARLKRLEEQADWLMKKMNATSQRSSALSTRLEELHEVYGEPPAPPPLPNSLPSLRIQTDLEAPKDPPFPPSPPPMPSVLPARRLSTTDYVNDSESPPDNAP</sequence>
<proteinExistence type="predicted"/>
<feature type="compositionally biased region" description="Basic and acidic residues" evidence="2">
    <location>
        <begin position="1575"/>
        <end position="1585"/>
    </location>
</feature>
<feature type="region of interest" description="Disordered" evidence="2">
    <location>
        <begin position="1575"/>
        <end position="1628"/>
    </location>
</feature>
<feature type="compositionally biased region" description="Basic and acidic residues" evidence="2">
    <location>
        <begin position="704"/>
        <end position="719"/>
    </location>
</feature>
<evidence type="ECO:0000256" key="1">
    <source>
        <dbReference type="SAM" id="Coils"/>
    </source>
</evidence>
<gene>
    <name evidence="4" type="primary">LOC107265188</name>
</gene>
<feature type="compositionally biased region" description="Low complexity" evidence="2">
    <location>
        <begin position="1403"/>
        <end position="1413"/>
    </location>
</feature>
<feature type="compositionally biased region" description="Low complexity" evidence="2">
    <location>
        <begin position="1319"/>
        <end position="1329"/>
    </location>
</feature>
<feature type="compositionally biased region" description="Basic and acidic residues" evidence="2">
    <location>
        <begin position="675"/>
        <end position="689"/>
    </location>
</feature>
<protein>
    <submittedName>
        <fullName evidence="4">227 kDa spindle- and centromere-associated protein isoform X1</fullName>
    </submittedName>
</protein>
<dbReference type="RefSeq" id="XP_015589842.1">
    <property type="nucleotide sequence ID" value="XM_015734356.2"/>
</dbReference>
<feature type="compositionally biased region" description="Acidic residues" evidence="2">
    <location>
        <begin position="1268"/>
        <end position="1281"/>
    </location>
</feature>
<accession>A0AAJ7BMS2</accession>